<name>A0AA41UVK2_PAPNU</name>
<dbReference type="EMBL" id="JAJJMA010009809">
    <property type="protein sequence ID" value="MCL7022294.1"/>
    <property type="molecule type" value="Genomic_DNA"/>
</dbReference>
<comment type="caution">
    <text evidence="2">The sequence shown here is derived from an EMBL/GenBank/DDBJ whole genome shotgun (WGS) entry which is preliminary data.</text>
</comment>
<dbReference type="PANTHER" id="PTHR31900">
    <property type="entry name" value="F-BOX/RNI SUPERFAMILY PROTEIN-RELATED"/>
    <property type="match status" value="1"/>
</dbReference>
<evidence type="ECO:0000259" key="1">
    <source>
        <dbReference type="SMART" id="SM00579"/>
    </source>
</evidence>
<accession>A0AA41UVK2</accession>
<keyword evidence="3" id="KW-1185">Reference proteome</keyword>
<proteinExistence type="predicted"/>
<protein>
    <recommendedName>
        <fullName evidence="1">FBD domain-containing protein</fullName>
    </recommendedName>
</protein>
<evidence type="ECO:0000313" key="3">
    <source>
        <dbReference type="Proteomes" id="UP001177140"/>
    </source>
</evidence>
<dbReference type="InterPro" id="IPR006566">
    <property type="entry name" value="FBD"/>
</dbReference>
<feature type="domain" description="FBD" evidence="1">
    <location>
        <begin position="75"/>
        <end position="151"/>
    </location>
</feature>
<dbReference type="AlphaFoldDB" id="A0AA41UVK2"/>
<sequence length="156" mass="18176">IFDIANFSSTSFPTFDNLKHLQVNCYQNTLSPRPSIRSLFNFLRSSPKLESLVINKVHFSHKPNGNMFRRYGIPQCLLLCLKSIEFRNFNGFPEEIELVKFLLKHARVLKLVTIRSEFSSDVELDDFSNEGILEKLLKFPKASTHCRFQAFETKRT</sequence>
<dbReference type="Proteomes" id="UP001177140">
    <property type="component" value="Unassembled WGS sequence"/>
</dbReference>
<feature type="non-terminal residue" evidence="2">
    <location>
        <position position="156"/>
    </location>
</feature>
<dbReference type="SMART" id="SM00579">
    <property type="entry name" value="FBD"/>
    <property type="match status" value="1"/>
</dbReference>
<gene>
    <name evidence="2" type="ORF">MKW94_003548</name>
</gene>
<dbReference type="InterPro" id="IPR050232">
    <property type="entry name" value="FBL13/AtMIF1-like"/>
</dbReference>
<reference evidence="2" key="1">
    <citation type="submission" date="2022-03" db="EMBL/GenBank/DDBJ databases">
        <title>A functionally conserved STORR gene fusion in Papaver species that diverged 16.8 million years ago.</title>
        <authorList>
            <person name="Catania T."/>
        </authorList>
    </citation>
    <scope>NUCLEOTIDE SEQUENCE</scope>
    <source>
        <strain evidence="2">S-191538</strain>
    </source>
</reference>
<evidence type="ECO:0000313" key="2">
    <source>
        <dbReference type="EMBL" id="MCL7022294.1"/>
    </source>
</evidence>
<organism evidence="2 3">
    <name type="scientific">Papaver nudicaule</name>
    <name type="common">Iceland poppy</name>
    <dbReference type="NCBI Taxonomy" id="74823"/>
    <lineage>
        <taxon>Eukaryota</taxon>
        <taxon>Viridiplantae</taxon>
        <taxon>Streptophyta</taxon>
        <taxon>Embryophyta</taxon>
        <taxon>Tracheophyta</taxon>
        <taxon>Spermatophyta</taxon>
        <taxon>Magnoliopsida</taxon>
        <taxon>Ranunculales</taxon>
        <taxon>Papaveraceae</taxon>
        <taxon>Papaveroideae</taxon>
        <taxon>Papaver</taxon>
    </lineage>
</organism>
<dbReference type="PANTHER" id="PTHR31900:SF30">
    <property type="entry name" value="SUPERFAMILY PROTEIN, PUTATIVE-RELATED"/>
    <property type="match status" value="1"/>
</dbReference>
<dbReference type="Pfam" id="PF08387">
    <property type="entry name" value="FBD"/>
    <property type="match status" value="1"/>
</dbReference>